<organism evidence="1 2">
    <name type="scientific">Saccharopolyspora hirsuta</name>
    <dbReference type="NCBI Taxonomy" id="1837"/>
    <lineage>
        <taxon>Bacteria</taxon>
        <taxon>Bacillati</taxon>
        <taxon>Actinomycetota</taxon>
        <taxon>Actinomycetes</taxon>
        <taxon>Pseudonocardiales</taxon>
        <taxon>Pseudonocardiaceae</taxon>
        <taxon>Saccharopolyspora</taxon>
    </lineage>
</organism>
<dbReference type="Proteomes" id="UP000323946">
    <property type="component" value="Unassembled WGS sequence"/>
</dbReference>
<accession>A0A5M7BAM2</accession>
<proteinExistence type="predicted"/>
<dbReference type="OrthoDB" id="4067142at2"/>
<dbReference type="RefSeq" id="WP_150070744.1">
    <property type="nucleotide sequence ID" value="NZ_VWPH01000021.1"/>
</dbReference>
<protein>
    <submittedName>
        <fullName evidence="1">Uncharacterized protein</fullName>
    </submittedName>
</protein>
<reference evidence="1 2" key="1">
    <citation type="submission" date="2019-09" db="EMBL/GenBank/DDBJ databases">
        <title>Draft genome sequence of the thermophilic Saccharopolyspora hirsuta VKM Ac-666T.</title>
        <authorList>
            <person name="Lobastova T.G."/>
            <person name="Fokina V."/>
            <person name="Bragin E.Y."/>
            <person name="Shtratnikova V.Y."/>
            <person name="Starodumova I.P."/>
            <person name="Tarlachkov S.V."/>
            <person name="Donova M.V."/>
        </authorList>
    </citation>
    <scope>NUCLEOTIDE SEQUENCE [LARGE SCALE GENOMIC DNA]</scope>
    <source>
        <strain evidence="1 2">VKM Ac-666</strain>
    </source>
</reference>
<keyword evidence="2" id="KW-1185">Reference proteome</keyword>
<evidence type="ECO:0000313" key="2">
    <source>
        <dbReference type="Proteomes" id="UP000323946"/>
    </source>
</evidence>
<dbReference type="AlphaFoldDB" id="A0A5M7BAM2"/>
<comment type="caution">
    <text evidence="1">The sequence shown here is derived from an EMBL/GenBank/DDBJ whole genome shotgun (WGS) entry which is preliminary data.</text>
</comment>
<evidence type="ECO:0000313" key="1">
    <source>
        <dbReference type="EMBL" id="KAA5825428.1"/>
    </source>
</evidence>
<name>A0A5M7BAM2_SACHI</name>
<dbReference type="EMBL" id="VWPH01000021">
    <property type="protein sequence ID" value="KAA5825428.1"/>
    <property type="molecule type" value="Genomic_DNA"/>
</dbReference>
<sequence>MAESPEHKFLSEAVLEIAQEVATSRLYGYREADRRKFDFSCDLATSWKKLISGQTVWKHAEGIDKDIRTLLSDVESDVLVYIARDTIKNRSTLRESVSDFKNTALAEKISRLRVFWIPEGFDADREDHRILVYGDLKESISKDLLLYTVLGGISSGDIASFTNWCNASGRALGALVEIGRSGFQNNTALAKALEMRADRTKEWVILLSATGFIERERETAGAVYRISPKGQALLDICGRLYCDPDALEDGNSALRYVCALLGINADELERWIPAYGHLLDANAEEFKRANPRFDTPAVRLACEIQAAVKYFGCVFSSPSYS</sequence>
<gene>
    <name evidence="1" type="ORF">F1721_32850</name>
</gene>